<keyword evidence="5" id="KW-0804">Transcription</keyword>
<feature type="domain" description="RNA polymerase sigma-70 region 2" evidence="6">
    <location>
        <begin position="20"/>
        <end position="89"/>
    </location>
</feature>
<dbReference type="RefSeq" id="WP_045309470.1">
    <property type="nucleotide sequence ID" value="NZ_JYJG01000003.1"/>
</dbReference>
<dbReference type="Proteomes" id="UP000033393">
    <property type="component" value="Unassembled WGS sequence"/>
</dbReference>
<evidence type="ECO:0000256" key="5">
    <source>
        <dbReference type="ARBA" id="ARBA00023163"/>
    </source>
</evidence>
<evidence type="ECO:0000313" key="9">
    <source>
        <dbReference type="Proteomes" id="UP000033393"/>
    </source>
</evidence>
<dbReference type="PANTHER" id="PTHR43133:SF52">
    <property type="entry name" value="ECF RNA POLYMERASE SIGMA FACTOR SIGL"/>
    <property type="match status" value="1"/>
</dbReference>
<dbReference type="SUPFAM" id="SSF88659">
    <property type="entry name" value="Sigma3 and sigma4 domains of RNA polymerase sigma factors"/>
    <property type="match status" value="1"/>
</dbReference>
<gene>
    <name evidence="8" type="ORF">UK23_00895</name>
</gene>
<evidence type="ECO:0000256" key="3">
    <source>
        <dbReference type="ARBA" id="ARBA00023082"/>
    </source>
</evidence>
<dbReference type="SUPFAM" id="SSF88946">
    <property type="entry name" value="Sigma2 domain of RNA polymerase sigma factors"/>
    <property type="match status" value="1"/>
</dbReference>
<evidence type="ECO:0000256" key="4">
    <source>
        <dbReference type="ARBA" id="ARBA00023125"/>
    </source>
</evidence>
<dbReference type="AlphaFoldDB" id="A0A0F0HHW9"/>
<dbReference type="GO" id="GO:0016987">
    <property type="term" value="F:sigma factor activity"/>
    <property type="evidence" value="ECO:0007669"/>
    <property type="project" value="UniProtKB-KW"/>
</dbReference>
<dbReference type="InterPro" id="IPR007627">
    <property type="entry name" value="RNA_pol_sigma70_r2"/>
</dbReference>
<evidence type="ECO:0000256" key="1">
    <source>
        <dbReference type="ARBA" id="ARBA00010641"/>
    </source>
</evidence>
<dbReference type="STRING" id="68170.GCA_000974445_07885"/>
<dbReference type="InterPro" id="IPR013325">
    <property type="entry name" value="RNA_pol_sigma_r2"/>
</dbReference>
<dbReference type="InterPro" id="IPR007630">
    <property type="entry name" value="RNA_pol_sigma70_r4"/>
</dbReference>
<reference evidence="8 9" key="1">
    <citation type="submission" date="2015-02" db="EMBL/GenBank/DDBJ databases">
        <authorList>
            <person name="Ju K.-S."/>
            <person name="Doroghazi J.R."/>
            <person name="Metcalf W."/>
        </authorList>
    </citation>
    <scope>NUCLEOTIDE SEQUENCE [LARGE SCALE GENOMIC DNA]</scope>
    <source>
        <strain evidence="8 9">NRRL B-16140</strain>
    </source>
</reference>
<proteinExistence type="inferred from homology"/>
<dbReference type="InterPro" id="IPR013324">
    <property type="entry name" value="RNA_pol_sigma_r3/r4-like"/>
</dbReference>
<name>A0A0F0HHW9_LENAE</name>
<dbReference type="eggNOG" id="ENOG50326E7">
    <property type="taxonomic scope" value="Bacteria"/>
</dbReference>
<evidence type="ECO:0000313" key="8">
    <source>
        <dbReference type="EMBL" id="KJK53338.1"/>
    </source>
</evidence>
<comment type="caution">
    <text evidence="8">The sequence shown here is derived from an EMBL/GenBank/DDBJ whole genome shotgun (WGS) entry which is preliminary data.</text>
</comment>
<dbReference type="Pfam" id="PF04545">
    <property type="entry name" value="Sigma70_r4"/>
    <property type="match status" value="1"/>
</dbReference>
<dbReference type="InterPro" id="IPR039425">
    <property type="entry name" value="RNA_pol_sigma-70-like"/>
</dbReference>
<dbReference type="OrthoDB" id="3698333at2"/>
<dbReference type="PANTHER" id="PTHR43133">
    <property type="entry name" value="RNA POLYMERASE ECF-TYPE SIGMA FACTO"/>
    <property type="match status" value="1"/>
</dbReference>
<dbReference type="InterPro" id="IPR036388">
    <property type="entry name" value="WH-like_DNA-bd_sf"/>
</dbReference>
<protein>
    <submittedName>
        <fullName evidence="8">RNA polymerase sigma factor SigL</fullName>
    </submittedName>
</protein>
<dbReference type="EMBL" id="JYJG01000003">
    <property type="protein sequence ID" value="KJK53338.1"/>
    <property type="molecule type" value="Genomic_DNA"/>
</dbReference>
<organism evidence="8 9">
    <name type="scientific">Lentzea aerocolonigenes</name>
    <name type="common">Lechevalieria aerocolonigenes</name>
    <name type="synonym">Saccharothrix aerocolonigenes</name>
    <dbReference type="NCBI Taxonomy" id="68170"/>
    <lineage>
        <taxon>Bacteria</taxon>
        <taxon>Bacillati</taxon>
        <taxon>Actinomycetota</taxon>
        <taxon>Actinomycetes</taxon>
        <taxon>Pseudonocardiales</taxon>
        <taxon>Pseudonocardiaceae</taxon>
        <taxon>Lentzea</taxon>
    </lineage>
</organism>
<evidence type="ECO:0000259" key="6">
    <source>
        <dbReference type="Pfam" id="PF04542"/>
    </source>
</evidence>
<dbReference type="GO" id="GO:0003677">
    <property type="term" value="F:DNA binding"/>
    <property type="evidence" value="ECO:0007669"/>
    <property type="project" value="UniProtKB-KW"/>
</dbReference>
<evidence type="ECO:0000259" key="7">
    <source>
        <dbReference type="Pfam" id="PF04545"/>
    </source>
</evidence>
<comment type="similarity">
    <text evidence="1">Belongs to the sigma-70 factor family. ECF subfamily.</text>
</comment>
<dbReference type="GO" id="GO:0006352">
    <property type="term" value="P:DNA-templated transcription initiation"/>
    <property type="evidence" value="ECO:0007669"/>
    <property type="project" value="InterPro"/>
</dbReference>
<keyword evidence="3" id="KW-0731">Sigma factor</keyword>
<keyword evidence="4" id="KW-0238">DNA-binding</keyword>
<dbReference type="NCBIfam" id="TIGR02937">
    <property type="entry name" value="sigma70-ECF"/>
    <property type="match status" value="1"/>
</dbReference>
<dbReference type="InterPro" id="IPR014284">
    <property type="entry name" value="RNA_pol_sigma-70_dom"/>
</dbReference>
<dbReference type="CDD" id="cd06171">
    <property type="entry name" value="Sigma70_r4"/>
    <property type="match status" value="1"/>
</dbReference>
<evidence type="ECO:0000256" key="2">
    <source>
        <dbReference type="ARBA" id="ARBA00023015"/>
    </source>
</evidence>
<sequence>MVDQGRVAQAHQDEELLTLLYGQFQRMLFSQVLCLTNYDRQWTEDVVQETLIRAWQNSAHLVREPGMLRGWLCTVARRIVIDGWRSRQARPQEVELLRPDIAESPDDTEQTLSVMVITDVVRQLSDEHRSAIYETYVMGRTVKEAAIVLGVPEGTVKSRLYKAMHTIRRALQDRS</sequence>
<dbReference type="Gene3D" id="1.10.1740.10">
    <property type="match status" value="1"/>
</dbReference>
<accession>A0A0F0HHW9</accession>
<keyword evidence="9" id="KW-1185">Reference proteome</keyword>
<dbReference type="Gene3D" id="1.10.10.10">
    <property type="entry name" value="Winged helix-like DNA-binding domain superfamily/Winged helix DNA-binding domain"/>
    <property type="match status" value="1"/>
</dbReference>
<dbReference type="PATRIC" id="fig|68170.10.peg.188"/>
<feature type="domain" description="RNA polymerase sigma-70 region 4" evidence="7">
    <location>
        <begin position="122"/>
        <end position="168"/>
    </location>
</feature>
<dbReference type="Pfam" id="PF04542">
    <property type="entry name" value="Sigma70_r2"/>
    <property type="match status" value="1"/>
</dbReference>
<keyword evidence="2" id="KW-0805">Transcription regulation</keyword>